<sequence>MTLALQSTDKALDAIIQNILSDSNVSLEEFRQVRDSADAAVNTLKQDAPTLVTSLDAFQSAADQLTDSLQKLALAIRKAKPDDAAFVVMKSAIEHQLAYVVLSYASSVERYSVLKTGVNQWADKANALKNGADKKAE</sequence>
<accession>A0A089WN27</accession>
<dbReference type="RefSeq" id="WP_038413279.1">
    <property type="nucleotide sequence ID" value="NZ_CP009455.1"/>
</dbReference>
<keyword evidence="2" id="KW-1185">Reference proteome</keyword>
<dbReference type="EMBL" id="CP009455">
    <property type="protein sequence ID" value="AIR90655.1"/>
    <property type="molecule type" value="Genomic_DNA"/>
</dbReference>
<proteinExistence type="predicted"/>
<dbReference type="KEGG" id="psw:LK03_15855"/>
<dbReference type="AlphaFoldDB" id="A0A089WN27"/>
<protein>
    <submittedName>
        <fullName evidence="1">Uncharacterized protein</fullName>
    </submittedName>
</protein>
<organism evidence="1 2">
    <name type="scientific">Pseudomonas cremoricolorata</name>
    <dbReference type="NCBI Taxonomy" id="157783"/>
    <lineage>
        <taxon>Bacteria</taxon>
        <taxon>Pseudomonadati</taxon>
        <taxon>Pseudomonadota</taxon>
        <taxon>Gammaproteobacteria</taxon>
        <taxon>Pseudomonadales</taxon>
        <taxon>Pseudomonadaceae</taxon>
        <taxon>Pseudomonas</taxon>
    </lineage>
</organism>
<dbReference type="Proteomes" id="UP000029493">
    <property type="component" value="Chromosome"/>
</dbReference>
<evidence type="ECO:0000313" key="2">
    <source>
        <dbReference type="Proteomes" id="UP000029493"/>
    </source>
</evidence>
<reference evidence="1 2" key="1">
    <citation type="submission" date="2014-09" db="EMBL/GenBank/DDBJ databases">
        <authorList>
            <person name="Chan K.-G."/>
        </authorList>
    </citation>
    <scope>NUCLEOTIDE SEQUENCE [LARGE SCALE GENOMIC DNA]</scope>
    <source>
        <strain evidence="1 2">ND07</strain>
    </source>
</reference>
<gene>
    <name evidence="1" type="ORF">LK03_15855</name>
</gene>
<name>A0A089WN27_9PSED</name>
<dbReference type="OrthoDB" id="5957734at2"/>
<dbReference type="STRING" id="157783.LK03_15855"/>
<evidence type="ECO:0000313" key="1">
    <source>
        <dbReference type="EMBL" id="AIR90655.1"/>
    </source>
</evidence>